<evidence type="ECO:0000313" key="4">
    <source>
        <dbReference type="Proteomes" id="UP000617734"/>
    </source>
</evidence>
<name>A0A919GAQ5_9ACTN</name>
<dbReference type="InterPro" id="IPR029039">
    <property type="entry name" value="Flavoprotein-like_sf"/>
</dbReference>
<dbReference type="InterPro" id="IPR005025">
    <property type="entry name" value="FMN_Rdtase-like_dom"/>
</dbReference>
<feature type="region of interest" description="Disordered" evidence="1">
    <location>
        <begin position="1"/>
        <end position="28"/>
    </location>
</feature>
<dbReference type="EMBL" id="BNBO01000050">
    <property type="protein sequence ID" value="GHH81143.1"/>
    <property type="molecule type" value="Genomic_DNA"/>
</dbReference>
<protein>
    <submittedName>
        <fullName evidence="3">FMN reductase</fullName>
    </submittedName>
</protein>
<organism evidence="3 4">
    <name type="scientific">Kitasatospora indigofera</name>
    <dbReference type="NCBI Taxonomy" id="67307"/>
    <lineage>
        <taxon>Bacteria</taxon>
        <taxon>Bacillati</taxon>
        <taxon>Actinomycetota</taxon>
        <taxon>Actinomycetes</taxon>
        <taxon>Kitasatosporales</taxon>
        <taxon>Streptomycetaceae</taxon>
        <taxon>Kitasatospora</taxon>
    </lineage>
</organism>
<dbReference type="GO" id="GO:0005829">
    <property type="term" value="C:cytosol"/>
    <property type="evidence" value="ECO:0007669"/>
    <property type="project" value="TreeGrafter"/>
</dbReference>
<feature type="domain" description="NADPH-dependent FMN reductase-like" evidence="2">
    <location>
        <begin position="34"/>
        <end position="178"/>
    </location>
</feature>
<evidence type="ECO:0000313" key="3">
    <source>
        <dbReference type="EMBL" id="GHH81143.1"/>
    </source>
</evidence>
<proteinExistence type="predicted"/>
<dbReference type="Gene3D" id="3.40.50.360">
    <property type="match status" value="1"/>
</dbReference>
<feature type="compositionally biased region" description="Low complexity" evidence="1">
    <location>
        <begin position="1"/>
        <end position="10"/>
    </location>
</feature>
<dbReference type="PANTHER" id="PTHR30543">
    <property type="entry name" value="CHROMATE REDUCTASE"/>
    <property type="match status" value="1"/>
</dbReference>
<sequence length="223" mass="23723">MATTNGTTRATDQRDAADAGDAGGPSGPAGDRLRVAVVLASTRAGRFGPVVADWLLRRAAEHGGLETDLVDLVATPLPSTFPAFGAPLPADVQAQFAAVSPRLEAADAFVIVTPEYNHSFPAPLKNAIDLHTHQWHAKPVGFVSYGGRSGGLRAVEQLRPVLAELHAVTLRETVSFHDYGDKFDADGQVLDPAADGAAKSMLDQLTWWAHALRDARRLRPYSA</sequence>
<keyword evidence="4" id="KW-1185">Reference proteome</keyword>
<reference evidence="3" key="1">
    <citation type="journal article" date="2014" name="Int. J. Syst. Evol. Microbiol.">
        <title>Complete genome sequence of Corynebacterium casei LMG S-19264T (=DSM 44701T), isolated from a smear-ripened cheese.</title>
        <authorList>
            <consortium name="US DOE Joint Genome Institute (JGI-PGF)"/>
            <person name="Walter F."/>
            <person name="Albersmeier A."/>
            <person name="Kalinowski J."/>
            <person name="Ruckert C."/>
        </authorList>
    </citation>
    <scope>NUCLEOTIDE SEQUENCE</scope>
    <source>
        <strain evidence="3">JCM 4646</strain>
    </source>
</reference>
<dbReference type="GO" id="GO:0016491">
    <property type="term" value="F:oxidoreductase activity"/>
    <property type="evidence" value="ECO:0007669"/>
    <property type="project" value="InterPro"/>
</dbReference>
<dbReference type="PANTHER" id="PTHR30543:SF21">
    <property type="entry name" value="NAD(P)H-DEPENDENT FMN REDUCTASE LOT6"/>
    <property type="match status" value="1"/>
</dbReference>
<reference evidence="3" key="2">
    <citation type="submission" date="2020-09" db="EMBL/GenBank/DDBJ databases">
        <authorList>
            <person name="Sun Q."/>
            <person name="Ohkuma M."/>
        </authorList>
    </citation>
    <scope>NUCLEOTIDE SEQUENCE</scope>
    <source>
        <strain evidence="3">JCM 4646</strain>
    </source>
</reference>
<evidence type="ECO:0000256" key="1">
    <source>
        <dbReference type="SAM" id="MobiDB-lite"/>
    </source>
</evidence>
<evidence type="ECO:0000259" key="2">
    <source>
        <dbReference type="Pfam" id="PF03358"/>
    </source>
</evidence>
<dbReference type="SUPFAM" id="SSF52218">
    <property type="entry name" value="Flavoproteins"/>
    <property type="match status" value="1"/>
</dbReference>
<dbReference type="Pfam" id="PF03358">
    <property type="entry name" value="FMN_red"/>
    <property type="match status" value="1"/>
</dbReference>
<dbReference type="InterPro" id="IPR050712">
    <property type="entry name" value="NAD(P)H-dep_reductase"/>
</dbReference>
<gene>
    <name evidence="3" type="ORF">GCM10018781_63110</name>
</gene>
<dbReference type="RefSeq" id="WP_190214323.1">
    <property type="nucleotide sequence ID" value="NZ_BNBO01000050.1"/>
</dbReference>
<accession>A0A919GAQ5</accession>
<dbReference type="GO" id="GO:0010181">
    <property type="term" value="F:FMN binding"/>
    <property type="evidence" value="ECO:0007669"/>
    <property type="project" value="TreeGrafter"/>
</dbReference>
<dbReference type="Proteomes" id="UP000617734">
    <property type="component" value="Unassembled WGS sequence"/>
</dbReference>
<dbReference type="GeneID" id="95356614"/>
<comment type="caution">
    <text evidence="3">The sequence shown here is derived from an EMBL/GenBank/DDBJ whole genome shotgun (WGS) entry which is preliminary data.</text>
</comment>
<dbReference type="AlphaFoldDB" id="A0A919GAQ5"/>